<sequence>MSTRIIAMQVDIDPSRVSLSVSRWPMLAEAADAAGIRAHMHPTATAYRSSIAQNTNSSTARRKPKMTFRSPGADTPLALKFSSQLSSTHSSHQKSLSTDSSTSPSFALRNTTRSTCSFFTPAPPLFKMPLAYPSYHPFSPGQLLLAAAARADATSLRHAATNGSSSREDVNVHGDDGTANGAGPREDAEGRRSSSRTRRPVAKLREVADGDDDATRDSASATKDKDSVKSPKRKRAGGGGNGGGSRKKRKDVGGSAAPAEQQPRRERQRREAASAAAAATAMAENAEAVAAVLDAVETDGMEMSVAEPAATPASVDNSAVSGTPEEDEKVNETATVNSATEAKPARPKRQPRPKRTRKTPSASINQAETRSKGSQEPGSTRSTRSTRRSGSSPSGSEGPWTRASVPIADTSTAKTKTQTTTANRLDVIKNDDDNDLTANIDPALLSEEHKAVPALS</sequence>
<feature type="compositionally biased region" description="Basic residues" evidence="1">
    <location>
        <begin position="193"/>
        <end position="202"/>
    </location>
</feature>
<reference evidence="2 3" key="1">
    <citation type="submission" date="2019-02" db="EMBL/GenBank/DDBJ databases">
        <title>Genome sequencing of the rare red list fungi Phellinidium pouzarii.</title>
        <authorList>
            <person name="Buettner E."/>
            <person name="Kellner H."/>
        </authorList>
    </citation>
    <scope>NUCLEOTIDE SEQUENCE [LARGE SCALE GENOMIC DNA]</scope>
    <source>
        <strain evidence="2 3">DSM 108285</strain>
    </source>
</reference>
<feature type="region of interest" description="Disordered" evidence="1">
    <location>
        <begin position="303"/>
        <end position="423"/>
    </location>
</feature>
<feature type="compositionally biased region" description="Low complexity" evidence="1">
    <location>
        <begin position="376"/>
        <end position="399"/>
    </location>
</feature>
<feature type="compositionally biased region" description="Low complexity" evidence="1">
    <location>
        <begin position="273"/>
        <end position="284"/>
    </location>
</feature>
<dbReference type="OrthoDB" id="3269713at2759"/>
<feature type="region of interest" description="Disordered" evidence="1">
    <location>
        <begin position="157"/>
        <end position="284"/>
    </location>
</feature>
<accession>A0A4S4L9L4</accession>
<keyword evidence="3" id="KW-1185">Reference proteome</keyword>
<feature type="region of interest" description="Disordered" evidence="1">
    <location>
        <begin position="52"/>
        <end position="107"/>
    </location>
</feature>
<protein>
    <submittedName>
        <fullName evidence="2">Uncharacterized protein</fullName>
    </submittedName>
</protein>
<name>A0A4S4L9L4_9AGAM</name>
<feature type="compositionally biased region" description="Low complexity" evidence="1">
    <location>
        <begin position="410"/>
        <end position="422"/>
    </location>
</feature>
<dbReference type="EMBL" id="SGPK01000111">
    <property type="protein sequence ID" value="THH08157.1"/>
    <property type="molecule type" value="Genomic_DNA"/>
</dbReference>
<evidence type="ECO:0000313" key="3">
    <source>
        <dbReference type="Proteomes" id="UP000308199"/>
    </source>
</evidence>
<evidence type="ECO:0000256" key="1">
    <source>
        <dbReference type="SAM" id="MobiDB-lite"/>
    </source>
</evidence>
<evidence type="ECO:0000313" key="2">
    <source>
        <dbReference type="EMBL" id="THH08157.1"/>
    </source>
</evidence>
<feature type="compositionally biased region" description="Polar residues" evidence="1">
    <location>
        <begin position="361"/>
        <end position="374"/>
    </location>
</feature>
<dbReference type="Proteomes" id="UP000308199">
    <property type="component" value="Unassembled WGS sequence"/>
</dbReference>
<dbReference type="AlphaFoldDB" id="A0A4S4L9L4"/>
<feature type="compositionally biased region" description="Basic residues" evidence="1">
    <location>
        <begin position="345"/>
        <end position="358"/>
    </location>
</feature>
<comment type="caution">
    <text evidence="2">The sequence shown here is derived from an EMBL/GenBank/DDBJ whole genome shotgun (WGS) entry which is preliminary data.</text>
</comment>
<feature type="compositionally biased region" description="Low complexity" evidence="1">
    <location>
        <begin position="82"/>
        <end position="105"/>
    </location>
</feature>
<feature type="compositionally biased region" description="Basic and acidic residues" evidence="1">
    <location>
        <begin position="203"/>
        <end position="229"/>
    </location>
</feature>
<proteinExistence type="predicted"/>
<organism evidence="2 3">
    <name type="scientific">Phellinidium pouzarii</name>
    <dbReference type="NCBI Taxonomy" id="167371"/>
    <lineage>
        <taxon>Eukaryota</taxon>
        <taxon>Fungi</taxon>
        <taxon>Dikarya</taxon>
        <taxon>Basidiomycota</taxon>
        <taxon>Agaricomycotina</taxon>
        <taxon>Agaricomycetes</taxon>
        <taxon>Hymenochaetales</taxon>
        <taxon>Hymenochaetaceae</taxon>
        <taxon>Phellinidium</taxon>
    </lineage>
</organism>
<feature type="compositionally biased region" description="Basic and acidic residues" evidence="1">
    <location>
        <begin position="262"/>
        <end position="272"/>
    </location>
</feature>
<gene>
    <name evidence="2" type="ORF">EW145_g2890</name>
</gene>
<feature type="compositionally biased region" description="Basic and acidic residues" evidence="1">
    <location>
        <begin position="166"/>
        <end position="176"/>
    </location>
</feature>